<evidence type="ECO:0000256" key="1">
    <source>
        <dbReference type="SAM" id="Coils"/>
    </source>
</evidence>
<feature type="coiled-coil region" evidence="1">
    <location>
        <begin position="262"/>
        <end position="289"/>
    </location>
</feature>
<protein>
    <submittedName>
        <fullName evidence="3">Uncharacterized protein</fullName>
    </submittedName>
</protein>
<accession>A0A024G0Q8</accession>
<feature type="compositionally biased region" description="Low complexity" evidence="2">
    <location>
        <begin position="18"/>
        <end position="31"/>
    </location>
</feature>
<gene>
    <name evidence="3" type="ORF">BN9_011330</name>
</gene>
<keyword evidence="4" id="KW-1185">Reference proteome</keyword>
<dbReference type="InParanoid" id="A0A024G0Q8"/>
<feature type="coiled-coil region" evidence="1">
    <location>
        <begin position="125"/>
        <end position="173"/>
    </location>
</feature>
<comment type="caution">
    <text evidence="3">The sequence shown here is derived from an EMBL/GenBank/DDBJ whole genome shotgun (WGS) entry which is preliminary data.</text>
</comment>
<evidence type="ECO:0000313" key="3">
    <source>
        <dbReference type="EMBL" id="CCI40349.1"/>
    </source>
</evidence>
<feature type="compositionally biased region" description="Polar residues" evidence="2">
    <location>
        <begin position="53"/>
        <end position="80"/>
    </location>
</feature>
<name>A0A024G0Q8_9STRA</name>
<proteinExistence type="predicted"/>
<evidence type="ECO:0000256" key="2">
    <source>
        <dbReference type="SAM" id="MobiDB-lite"/>
    </source>
</evidence>
<feature type="region of interest" description="Disordered" evidence="2">
    <location>
        <begin position="1"/>
        <end position="119"/>
    </location>
</feature>
<dbReference type="Proteomes" id="UP000053237">
    <property type="component" value="Unassembled WGS sequence"/>
</dbReference>
<reference evidence="3 4" key="1">
    <citation type="submission" date="2012-05" db="EMBL/GenBank/DDBJ databases">
        <title>Recombination and specialization in a pathogen metapopulation.</title>
        <authorList>
            <person name="Gardiner A."/>
            <person name="Kemen E."/>
            <person name="Schultz-Larsen T."/>
            <person name="MacLean D."/>
            <person name="Van Oosterhout C."/>
            <person name="Jones J.D.G."/>
        </authorList>
    </citation>
    <scope>NUCLEOTIDE SEQUENCE [LARGE SCALE GENOMIC DNA]</scope>
    <source>
        <strain evidence="3 4">Ac Nc2</strain>
    </source>
</reference>
<keyword evidence="1" id="KW-0175">Coiled coil</keyword>
<dbReference type="EMBL" id="CAIX01000008">
    <property type="protein sequence ID" value="CCI40349.1"/>
    <property type="molecule type" value="Genomic_DNA"/>
</dbReference>
<organism evidence="3 4">
    <name type="scientific">Albugo candida</name>
    <dbReference type="NCBI Taxonomy" id="65357"/>
    <lineage>
        <taxon>Eukaryota</taxon>
        <taxon>Sar</taxon>
        <taxon>Stramenopiles</taxon>
        <taxon>Oomycota</taxon>
        <taxon>Peronosporomycetes</taxon>
        <taxon>Albuginales</taxon>
        <taxon>Albuginaceae</taxon>
        <taxon>Albugo</taxon>
    </lineage>
</organism>
<dbReference type="AlphaFoldDB" id="A0A024G0Q8"/>
<evidence type="ECO:0000313" key="4">
    <source>
        <dbReference type="Proteomes" id="UP000053237"/>
    </source>
</evidence>
<sequence length="387" mass="43984">MKRVGGGYVLRPQPTEASTPPQTSRRPTRQPVMPPTPSQISPRRHEAARNVTRVGSTNAPRPTSTRRVASTPRANPTATRVNGPVMRADAGARPAAVSRARVTSATRTPVMPATPSEAQPRLREVAQLKKQNVQLSRSLEVKTNQLESAKEQIGLLEADAQELKKQLEVSRKSNAICQRKLDHALKTHREDGYNLNELLEGHTILKQELARSKATLEEFKVLMEHQQKQIIELKREGDLKTSELTDEQTDRISTELLYQKQHQCDESKMKQLEQANLKLKSEVVESRAMLEDFKAFMENELNYLGSIKTDIDERMMRSMEYEEDGYTNCDQGDAVGGHQVHSENDLIPSLKMHIHMVELKLKNSEYNNHILQMQLDRMRNELDSQQN</sequence>